<feature type="non-terminal residue" evidence="2">
    <location>
        <position position="125"/>
    </location>
</feature>
<gene>
    <name evidence="2" type="ORF">EJB05_01784</name>
</gene>
<organism evidence="2 3">
    <name type="scientific">Eragrostis curvula</name>
    <name type="common">weeping love grass</name>
    <dbReference type="NCBI Taxonomy" id="38414"/>
    <lineage>
        <taxon>Eukaryota</taxon>
        <taxon>Viridiplantae</taxon>
        <taxon>Streptophyta</taxon>
        <taxon>Embryophyta</taxon>
        <taxon>Tracheophyta</taxon>
        <taxon>Spermatophyta</taxon>
        <taxon>Magnoliopsida</taxon>
        <taxon>Liliopsida</taxon>
        <taxon>Poales</taxon>
        <taxon>Poaceae</taxon>
        <taxon>PACMAD clade</taxon>
        <taxon>Chloridoideae</taxon>
        <taxon>Eragrostideae</taxon>
        <taxon>Eragrostidinae</taxon>
        <taxon>Eragrostis</taxon>
    </lineage>
</organism>
<dbReference type="Proteomes" id="UP000324897">
    <property type="component" value="Chromosome 6"/>
</dbReference>
<dbReference type="EMBL" id="RWGY01000002">
    <property type="protein sequence ID" value="TVU50413.1"/>
    <property type="molecule type" value="Genomic_DNA"/>
</dbReference>
<dbReference type="AlphaFoldDB" id="A0A5J9WQH1"/>
<evidence type="ECO:0000313" key="2">
    <source>
        <dbReference type="EMBL" id="TVU50413.1"/>
    </source>
</evidence>
<reference evidence="2 3" key="1">
    <citation type="journal article" date="2019" name="Sci. Rep.">
        <title>A high-quality genome of Eragrostis curvula grass provides insights into Poaceae evolution and supports new strategies to enhance forage quality.</title>
        <authorList>
            <person name="Carballo J."/>
            <person name="Santos B.A.C.M."/>
            <person name="Zappacosta D."/>
            <person name="Garbus I."/>
            <person name="Selva J.P."/>
            <person name="Gallo C.A."/>
            <person name="Diaz A."/>
            <person name="Albertini E."/>
            <person name="Caccamo M."/>
            <person name="Echenique V."/>
        </authorList>
    </citation>
    <scope>NUCLEOTIDE SEQUENCE [LARGE SCALE GENOMIC DNA]</scope>
    <source>
        <strain evidence="3">cv. Victoria</strain>
        <tissue evidence="2">Leaf</tissue>
    </source>
</reference>
<feature type="compositionally biased region" description="Basic and acidic residues" evidence="1">
    <location>
        <begin position="68"/>
        <end position="78"/>
    </location>
</feature>
<keyword evidence="3" id="KW-1185">Reference proteome</keyword>
<proteinExistence type="predicted"/>
<accession>A0A5J9WQH1</accession>
<name>A0A5J9WQH1_9POAL</name>
<feature type="region of interest" description="Disordered" evidence="1">
    <location>
        <begin position="1"/>
        <end position="20"/>
    </location>
</feature>
<sequence length="125" mass="13934">LKSRPSGGPPLPYNPHSAARPPPYLAVLAADRDQPRRPKLACAFPEMYCSDRRALLLECILVCLPPAHKTDRPTEHPSPRSSRRRPASGRAQRMSWKPQIFRKMSDACSLEDNLPAALFLNPPDA</sequence>
<feature type="region of interest" description="Disordered" evidence="1">
    <location>
        <begin position="67"/>
        <end position="96"/>
    </location>
</feature>
<comment type="caution">
    <text evidence="2">The sequence shown here is derived from an EMBL/GenBank/DDBJ whole genome shotgun (WGS) entry which is preliminary data.</text>
</comment>
<evidence type="ECO:0000313" key="3">
    <source>
        <dbReference type="Proteomes" id="UP000324897"/>
    </source>
</evidence>
<protein>
    <submittedName>
        <fullName evidence="2">Uncharacterized protein</fullName>
    </submittedName>
</protein>
<evidence type="ECO:0000256" key="1">
    <source>
        <dbReference type="SAM" id="MobiDB-lite"/>
    </source>
</evidence>
<feature type="non-terminal residue" evidence="2">
    <location>
        <position position="1"/>
    </location>
</feature>